<dbReference type="EMBL" id="BMAO01000479">
    <property type="protein sequence ID" value="GFQ67135.1"/>
    <property type="molecule type" value="Genomic_DNA"/>
</dbReference>
<dbReference type="OrthoDB" id="6417927at2759"/>
<dbReference type="Proteomes" id="UP000887116">
    <property type="component" value="Unassembled WGS sequence"/>
</dbReference>
<sequence length="282" mass="32991">MASDMKLQIFAFQFFQSFWSRAGVLSQNCNVSSVYPDVYLSDPENAEIYEESYALAVSVKEIFYQCVFYDELSKISREFENSPKYIFQYVSRICRRDGVFRDQTIFELFFTSCAFVSYLGLHCIRNCGYTYVIGYAHFCWSACFDEYKEEFYKHGGWSKLKAVAAFYVPAYEFLFTFPNGNFRTIEGRQAYVLKVMKAVNNYKTAVDANCKTVAKAWIKLHLQSFNKLAADDVTEHVIQNTRNPKVIEEFLLKFRRLCDPIMSKVLSESARYKFTDTFLEAY</sequence>
<name>A0A8X6EZW0_TRICU</name>
<evidence type="ECO:0000313" key="1">
    <source>
        <dbReference type="EMBL" id="GFQ67135.1"/>
    </source>
</evidence>
<protein>
    <submittedName>
        <fullName evidence="1">Uncharacterized protein</fullName>
    </submittedName>
</protein>
<accession>A0A8X6EZW0</accession>
<gene>
    <name evidence="1" type="primary">AVEN_82262_1</name>
    <name evidence="1" type="ORF">TNCT_605501</name>
</gene>
<organism evidence="1 2">
    <name type="scientific">Trichonephila clavata</name>
    <name type="common">Joro spider</name>
    <name type="synonym">Nephila clavata</name>
    <dbReference type="NCBI Taxonomy" id="2740835"/>
    <lineage>
        <taxon>Eukaryota</taxon>
        <taxon>Metazoa</taxon>
        <taxon>Ecdysozoa</taxon>
        <taxon>Arthropoda</taxon>
        <taxon>Chelicerata</taxon>
        <taxon>Arachnida</taxon>
        <taxon>Araneae</taxon>
        <taxon>Araneomorphae</taxon>
        <taxon>Entelegynae</taxon>
        <taxon>Araneoidea</taxon>
        <taxon>Nephilidae</taxon>
        <taxon>Trichonephila</taxon>
    </lineage>
</organism>
<evidence type="ECO:0000313" key="2">
    <source>
        <dbReference type="Proteomes" id="UP000887116"/>
    </source>
</evidence>
<comment type="caution">
    <text evidence="1">The sequence shown here is derived from an EMBL/GenBank/DDBJ whole genome shotgun (WGS) entry which is preliminary data.</text>
</comment>
<dbReference type="AlphaFoldDB" id="A0A8X6EZW0"/>
<proteinExistence type="predicted"/>
<keyword evidence="2" id="KW-1185">Reference proteome</keyword>
<reference evidence="1" key="1">
    <citation type="submission" date="2020-07" db="EMBL/GenBank/DDBJ databases">
        <title>Multicomponent nature underlies the extraordinary mechanical properties of spider dragline silk.</title>
        <authorList>
            <person name="Kono N."/>
            <person name="Nakamura H."/>
            <person name="Mori M."/>
            <person name="Yoshida Y."/>
            <person name="Ohtoshi R."/>
            <person name="Malay A.D."/>
            <person name="Moran D.A.P."/>
            <person name="Tomita M."/>
            <person name="Numata K."/>
            <person name="Arakawa K."/>
        </authorList>
    </citation>
    <scope>NUCLEOTIDE SEQUENCE</scope>
</reference>